<gene>
    <name evidence="1" type="ORF">GGQ72_004821</name>
</gene>
<organism evidence="1 2">
    <name type="scientific">Rhizobium rhizoryzae</name>
    <dbReference type="NCBI Taxonomy" id="451876"/>
    <lineage>
        <taxon>Bacteria</taxon>
        <taxon>Pseudomonadati</taxon>
        <taxon>Pseudomonadota</taxon>
        <taxon>Alphaproteobacteria</taxon>
        <taxon>Hyphomicrobiales</taxon>
        <taxon>Rhizobiaceae</taxon>
        <taxon>Rhizobium/Agrobacterium group</taxon>
        <taxon>Rhizobium</taxon>
    </lineage>
</organism>
<name>A0A7W6PSF6_9HYPH</name>
<dbReference type="Proteomes" id="UP000519897">
    <property type="component" value="Unassembled WGS sequence"/>
</dbReference>
<keyword evidence="2" id="KW-1185">Reference proteome</keyword>
<comment type="caution">
    <text evidence="1">The sequence shown here is derived from an EMBL/GenBank/DDBJ whole genome shotgun (WGS) entry which is preliminary data.</text>
</comment>
<evidence type="ECO:0000313" key="2">
    <source>
        <dbReference type="Proteomes" id="UP000519897"/>
    </source>
</evidence>
<accession>A0A7W6PSF6</accession>
<proteinExistence type="predicted"/>
<reference evidence="1 2" key="1">
    <citation type="submission" date="2020-08" db="EMBL/GenBank/DDBJ databases">
        <title>Genomic Encyclopedia of Type Strains, Phase IV (KMG-IV): sequencing the most valuable type-strain genomes for metagenomic binning, comparative biology and taxonomic classification.</title>
        <authorList>
            <person name="Goeker M."/>
        </authorList>
    </citation>
    <scope>NUCLEOTIDE SEQUENCE [LARGE SCALE GENOMIC DNA]</scope>
    <source>
        <strain evidence="1 2">DSM 29514</strain>
    </source>
</reference>
<protein>
    <submittedName>
        <fullName evidence="1">Uncharacterized protein</fullName>
    </submittedName>
</protein>
<dbReference type="RefSeq" id="WP_210300927.1">
    <property type="nucleotide sequence ID" value="NZ_JACIEC010000034.1"/>
</dbReference>
<feature type="non-terminal residue" evidence="1">
    <location>
        <position position="1"/>
    </location>
</feature>
<dbReference type="EMBL" id="JACIEC010000034">
    <property type="protein sequence ID" value="MBB4146245.1"/>
    <property type="molecule type" value="Genomic_DNA"/>
</dbReference>
<evidence type="ECO:0000313" key="1">
    <source>
        <dbReference type="EMBL" id="MBB4146245.1"/>
    </source>
</evidence>
<dbReference type="AlphaFoldDB" id="A0A7W6PSF6"/>
<sequence length="83" mass="9170">HVKGETRTRFHIEWIAGARPPVHPHPMTGRTTFETFDEAVAHMRNQAPDAKFVSLEERTTTTVSVDRSAEVRSALATEGNGNG</sequence>